<protein>
    <recommendedName>
        <fullName evidence="3">Lipoprotein</fullName>
    </recommendedName>
</protein>
<dbReference type="RefSeq" id="WP_298992384.1">
    <property type="nucleotide sequence ID" value="NZ_JBHSCY010000001.1"/>
</dbReference>
<evidence type="ECO:0000313" key="2">
    <source>
        <dbReference type="Proteomes" id="UP001595826"/>
    </source>
</evidence>
<proteinExistence type="predicted"/>
<dbReference type="EMBL" id="JBHSCY010000001">
    <property type="protein sequence ID" value="MFC4268642.1"/>
    <property type="molecule type" value="Genomic_DNA"/>
</dbReference>
<organism evidence="1 2">
    <name type="scientific">Polaribacter marinivivus</name>
    <dbReference type="NCBI Taxonomy" id="1524260"/>
    <lineage>
        <taxon>Bacteria</taxon>
        <taxon>Pseudomonadati</taxon>
        <taxon>Bacteroidota</taxon>
        <taxon>Flavobacteriia</taxon>
        <taxon>Flavobacteriales</taxon>
        <taxon>Flavobacteriaceae</taxon>
    </lineage>
</organism>
<comment type="caution">
    <text evidence="1">The sequence shown here is derived from an EMBL/GenBank/DDBJ whole genome shotgun (WGS) entry which is preliminary data.</text>
</comment>
<sequence length="160" mass="18418">MKRILYITFLSLTITTLVSCGSRQVPKVISGYYSYDTECIRKDAGGEMLVRAWGKGLNQKEAELDARKKAVDDLLFKGIRGTDDCSINPIISNPNAKEDAERKMYRFFKDKGKFRKFVSRAKAEKLDEKEIGQGQKAYGLYFTVDTRELRKLFVRKLKNK</sequence>
<evidence type="ECO:0000313" key="1">
    <source>
        <dbReference type="EMBL" id="MFC4268642.1"/>
    </source>
</evidence>
<keyword evidence="2" id="KW-1185">Reference proteome</keyword>
<accession>A0ABV8RA00</accession>
<gene>
    <name evidence="1" type="ORF">ACFOWD_06965</name>
</gene>
<reference evidence="2" key="1">
    <citation type="journal article" date="2019" name="Int. J. Syst. Evol. Microbiol.">
        <title>The Global Catalogue of Microorganisms (GCM) 10K type strain sequencing project: providing services to taxonomists for standard genome sequencing and annotation.</title>
        <authorList>
            <consortium name="The Broad Institute Genomics Platform"/>
            <consortium name="The Broad Institute Genome Sequencing Center for Infectious Disease"/>
            <person name="Wu L."/>
            <person name="Ma J."/>
        </authorList>
    </citation>
    <scope>NUCLEOTIDE SEQUENCE [LARGE SCALE GENOMIC DNA]</scope>
    <source>
        <strain evidence="2">CECT 8655</strain>
    </source>
</reference>
<dbReference type="PROSITE" id="PS51257">
    <property type="entry name" value="PROKAR_LIPOPROTEIN"/>
    <property type="match status" value="1"/>
</dbReference>
<dbReference type="Proteomes" id="UP001595826">
    <property type="component" value="Unassembled WGS sequence"/>
</dbReference>
<name>A0ABV8RA00_9FLAO</name>
<evidence type="ECO:0008006" key="3">
    <source>
        <dbReference type="Google" id="ProtNLM"/>
    </source>
</evidence>